<gene>
    <name evidence="1" type="ORF">CH379_017115</name>
    <name evidence="2" type="ORF">CH379_02680</name>
</gene>
<keyword evidence="3" id="KW-1185">Reference proteome</keyword>
<dbReference type="RefSeq" id="WP_100764588.1">
    <property type="nucleotide sequence ID" value="NZ_NPEF02000023.1"/>
</dbReference>
<protein>
    <submittedName>
        <fullName evidence="2">Uncharacterized protein</fullName>
    </submittedName>
</protein>
<dbReference type="Proteomes" id="UP000232122">
    <property type="component" value="Unassembled WGS sequence"/>
</dbReference>
<sequence>MFRIDKAFGWLLLTGLLVNAGCKGEENNNDEVLILALSQLAAPTTSLPDLPQPASDSVLLIVDGTSEILLSKRDCNEPNGIIFDKQAMPPFEPVFNLHQVDFSKNSGVFIEAGIPVTGIQMDLDYSDGETYGVTQNCTAKVMENSATIYDIQAQNCSMADSNGTGQTQRVLSFRARCIKN</sequence>
<accession>A0A2N0BDA6</accession>
<organism evidence="2">
    <name type="scientific">Leptospira ellisii</name>
    <dbReference type="NCBI Taxonomy" id="2023197"/>
    <lineage>
        <taxon>Bacteria</taxon>
        <taxon>Pseudomonadati</taxon>
        <taxon>Spirochaetota</taxon>
        <taxon>Spirochaetia</taxon>
        <taxon>Leptospirales</taxon>
        <taxon>Leptospiraceae</taxon>
        <taxon>Leptospira</taxon>
    </lineage>
</organism>
<evidence type="ECO:0000313" key="3">
    <source>
        <dbReference type="Proteomes" id="UP000232122"/>
    </source>
</evidence>
<evidence type="ECO:0000313" key="2">
    <source>
        <dbReference type="EMBL" id="PJZ94441.1"/>
    </source>
</evidence>
<comment type="caution">
    <text evidence="2">The sequence shown here is derived from an EMBL/GenBank/DDBJ whole genome shotgun (WGS) entry which is preliminary data.</text>
</comment>
<reference evidence="1 3" key="2">
    <citation type="journal article" date="2018" name="Microb. Genom.">
        <title>Deciphering the unexplored Leptospira diversity from soils uncovers genomic evolution to virulence.</title>
        <authorList>
            <person name="Thibeaux R."/>
            <person name="Iraola G."/>
            <person name="Ferres I."/>
            <person name="Bierque E."/>
            <person name="Girault D."/>
            <person name="Soupe-Gilbert M.E."/>
            <person name="Picardeau M."/>
            <person name="Goarant C."/>
        </authorList>
    </citation>
    <scope>NUCLEOTIDE SEQUENCE [LARGE SCALE GENOMIC DNA]</scope>
    <source>
        <strain evidence="1 3">ATI7-C-A5</strain>
    </source>
</reference>
<dbReference type="OrthoDB" id="327305at2"/>
<dbReference type="AlphaFoldDB" id="A0A2N0BDA6"/>
<dbReference type="EMBL" id="NPEF02000023">
    <property type="protein sequence ID" value="MDV6237356.1"/>
    <property type="molecule type" value="Genomic_DNA"/>
</dbReference>
<evidence type="ECO:0000313" key="1">
    <source>
        <dbReference type="EMBL" id="MDV6237356.1"/>
    </source>
</evidence>
<name>A0A2N0BDA6_9LEPT</name>
<reference evidence="1" key="3">
    <citation type="submission" date="2023-10" db="EMBL/GenBank/DDBJ databases">
        <authorList>
            <person name="Picardeau M."/>
            <person name="Thibeaux R."/>
        </authorList>
    </citation>
    <scope>NUCLEOTIDE SEQUENCE</scope>
    <source>
        <strain evidence="1">ATI7-C-A5</strain>
    </source>
</reference>
<dbReference type="EMBL" id="NPEF01000015">
    <property type="protein sequence ID" value="PJZ94441.1"/>
    <property type="molecule type" value="Genomic_DNA"/>
</dbReference>
<proteinExistence type="predicted"/>
<reference evidence="2" key="1">
    <citation type="submission" date="2017-07" db="EMBL/GenBank/DDBJ databases">
        <title>Leptospira spp. isolated from tropical soils.</title>
        <authorList>
            <person name="Thibeaux R."/>
            <person name="Iraola G."/>
            <person name="Ferres I."/>
            <person name="Bierque E."/>
            <person name="Girault D."/>
            <person name="Soupe-Gilbert M.-E."/>
            <person name="Picardeau M."/>
            <person name="Goarant C."/>
        </authorList>
    </citation>
    <scope>NUCLEOTIDE SEQUENCE [LARGE SCALE GENOMIC DNA]</scope>
    <source>
        <strain evidence="2">ATI7-C-A5</strain>
    </source>
</reference>